<accession>A0AAV5JNJ3</accession>
<dbReference type="EMBL" id="BPVZ01000036">
    <property type="protein sequence ID" value="GKV12345.1"/>
    <property type="molecule type" value="Genomic_DNA"/>
</dbReference>
<feature type="compositionally biased region" description="Basic residues" evidence="1">
    <location>
        <begin position="16"/>
        <end position="26"/>
    </location>
</feature>
<protein>
    <submittedName>
        <fullName evidence="2">Uncharacterized protein</fullName>
    </submittedName>
</protein>
<sequence>MKQAIGGWGDMGSTRNRNKSCQSHKRTIVGLRYEPNTRRVGKEWHGFKDEYNKTLNSYQRRISIQWMYRS</sequence>
<name>A0AAV5JNJ3_9ROSI</name>
<evidence type="ECO:0000313" key="2">
    <source>
        <dbReference type="EMBL" id="GKV12345.1"/>
    </source>
</evidence>
<comment type="caution">
    <text evidence="2">The sequence shown here is derived from an EMBL/GenBank/DDBJ whole genome shotgun (WGS) entry which is preliminary data.</text>
</comment>
<feature type="region of interest" description="Disordered" evidence="1">
    <location>
        <begin position="1"/>
        <end position="26"/>
    </location>
</feature>
<keyword evidence="3" id="KW-1185">Reference proteome</keyword>
<gene>
    <name evidence="2" type="ORF">SLEP1_g23500</name>
</gene>
<dbReference type="AlphaFoldDB" id="A0AAV5JNJ3"/>
<organism evidence="2 3">
    <name type="scientific">Rubroshorea leprosula</name>
    <dbReference type="NCBI Taxonomy" id="152421"/>
    <lineage>
        <taxon>Eukaryota</taxon>
        <taxon>Viridiplantae</taxon>
        <taxon>Streptophyta</taxon>
        <taxon>Embryophyta</taxon>
        <taxon>Tracheophyta</taxon>
        <taxon>Spermatophyta</taxon>
        <taxon>Magnoliopsida</taxon>
        <taxon>eudicotyledons</taxon>
        <taxon>Gunneridae</taxon>
        <taxon>Pentapetalae</taxon>
        <taxon>rosids</taxon>
        <taxon>malvids</taxon>
        <taxon>Malvales</taxon>
        <taxon>Dipterocarpaceae</taxon>
        <taxon>Rubroshorea</taxon>
    </lineage>
</organism>
<evidence type="ECO:0000313" key="3">
    <source>
        <dbReference type="Proteomes" id="UP001054252"/>
    </source>
</evidence>
<feature type="compositionally biased region" description="Gly residues" evidence="1">
    <location>
        <begin position="1"/>
        <end position="10"/>
    </location>
</feature>
<proteinExistence type="predicted"/>
<reference evidence="2 3" key="1">
    <citation type="journal article" date="2021" name="Commun. Biol.">
        <title>The genome of Shorea leprosula (Dipterocarpaceae) highlights the ecological relevance of drought in aseasonal tropical rainforests.</title>
        <authorList>
            <person name="Ng K.K.S."/>
            <person name="Kobayashi M.J."/>
            <person name="Fawcett J.A."/>
            <person name="Hatakeyama M."/>
            <person name="Paape T."/>
            <person name="Ng C.H."/>
            <person name="Ang C.C."/>
            <person name="Tnah L.H."/>
            <person name="Lee C.T."/>
            <person name="Nishiyama T."/>
            <person name="Sese J."/>
            <person name="O'Brien M.J."/>
            <person name="Copetti D."/>
            <person name="Mohd Noor M.I."/>
            <person name="Ong R.C."/>
            <person name="Putra M."/>
            <person name="Sireger I.Z."/>
            <person name="Indrioko S."/>
            <person name="Kosugi Y."/>
            <person name="Izuno A."/>
            <person name="Isagi Y."/>
            <person name="Lee S.L."/>
            <person name="Shimizu K.K."/>
        </authorList>
    </citation>
    <scope>NUCLEOTIDE SEQUENCE [LARGE SCALE GENOMIC DNA]</scope>
    <source>
        <strain evidence="2">214</strain>
    </source>
</reference>
<evidence type="ECO:0000256" key="1">
    <source>
        <dbReference type="SAM" id="MobiDB-lite"/>
    </source>
</evidence>
<dbReference type="Proteomes" id="UP001054252">
    <property type="component" value="Unassembled WGS sequence"/>
</dbReference>